<dbReference type="RefSeq" id="WP_070370710.1">
    <property type="nucleotide sequence ID" value="NZ_LKEU01000027.1"/>
</dbReference>
<dbReference type="PANTHER" id="PTHR37309:SF1">
    <property type="entry name" value="SLR0284 PROTEIN"/>
    <property type="match status" value="1"/>
</dbReference>
<dbReference type="OrthoDB" id="6402664at2"/>
<comment type="caution">
    <text evidence="2">The sequence shown here is derived from an EMBL/GenBank/DDBJ whole genome shotgun (WGS) entry which is preliminary data.</text>
</comment>
<sequence>MTKLFLKYLSIILTIYLLSLVFPTIWIGSIPALLAMGLVLLIVNLIIKPILLLITLPLNLLTLGLFSLIVNAWTIMIADSFVANIHIDGFLYSLLTAFIIVCFNQVFIGMSIKKASYAK</sequence>
<feature type="transmembrane region" description="Helical" evidence="1">
    <location>
        <begin position="90"/>
        <end position="112"/>
    </location>
</feature>
<keyword evidence="1" id="KW-0812">Transmembrane</keyword>
<feature type="transmembrane region" description="Helical" evidence="1">
    <location>
        <begin position="32"/>
        <end position="51"/>
    </location>
</feature>
<dbReference type="InterPro" id="IPR007165">
    <property type="entry name" value="Phage_holin_4_2"/>
</dbReference>
<dbReference type="EMBL" id="LKEU01000027">
    <property type="protein sequence ID" value="OFV70792.1"/>
    <property type="molecule type" value="Genomic_DNA"/>
</dbReference>
<dbReference type="Pfam" id="PF04020">
    <property type="entry name" value="Phage_holin_4_2"/>
    <property type="match status" value="1"/>
</dbReference>
<accession>A0A1F2PIV7</accession>
<dbReference type="STRING" id="52694.ACWI_13780"/>
<dbReference type="Proteomes" id="UP000176244">
    <property type="component" value="Unassembled WGS sequence"/>
</dbReference>
<feature type="transmembrane region" description="Helical" evidence="1">
    <location>
        <begin position="58"/>
        <end position="78"/>
    </location>
</feature>
<keyword evidence="1" id="KW-1133">Transmembrane helix</keyword>
<organism evidence="2 3">
    <name type="scientific">Acetobacterium wieringae</name>
    <dbReference type="NCBI Taxonomy" id="52694"/>
    <lineage>
        <taxon>Bacteria</taxon>
        <taxon>Bacillati</taxon>
        <taxon>Bacillota</taxon>
        <taxon>Clostridia</taxon>
        <taxon>Eubacteriales</taxon>
        <taxon>Eubacteriaceae</taxon>
        <taxon>Acetobacterium</taxon>
    </lineage>
</organism>
<gene>
    <name evidence="2" type="ORF">ACWI_13780</name>
</gene>
<name>A0A1F2PIV7_9FIRM</name>
<proteinExistence type="predicted"/>
<evidence type="ECO:0008006" key="4">
    <source>
        <dbReference type="Google" id="ProtNLM"/>
    </source>
</evidence>
<evidence type="ECO:0000313" key="3">
    <source>
        <dbReference type="Proteomes" id="UP000176244"/>
    </source>
</evidence>
<evidence type="ECO:0000313" key="2">
    <source>
        <dbReference type="EMBL" id="OFV70792.1"/>
    </source>
</evidence>
<dbReference type="AlphaFoldDB" id="A0A1F2PIV7"/>
<keyword evidence="1" id="KW-0472">Membrane</keyword>
<evidence type="ECO:0000256" key="1">
    <source>
        <dbReference type="SAM" id="Phobius"/>
    </source>
</evidence>
<feature type="transmembrane region" description="Helical" evidence="1">
    <location>
        <begin position="5"/>
        <end position="26"/>
    </location>
</feature>
<reference evidence="2 3" key="1">
    <citation type="submission" date="2015-09" db="EMBL/GenBank/DDBJ databases">
        <title>Genome sequence of Acetobacterium wieringae DSM 1911.</title>
        <authorList>
            <person name="Poehlein A."/>
            <person name="Bengelsdorf F.R."/>
            <person name="Schiel-Bengelsdorf B."/>
            <person name="Duerre P."/>
            <person name="Daniel R."/>
        </authorList>
    </citation>
    <scope>NUCLEOTIDE SEQUENCE [LARGE SCALE GENOMIC DNA]</scope>
    <source>
        <strain evidence="2 3">DSM 1911</strain>
    </source>
</reference>
<protein>
    <recommendedName>
        <fullName evidence="4">Phage holin family protein</fullName>
    </recommendedName>
</protein>
<dbReference type="PANTHER" id="PTHR37309">
    <property type="entry name" value="SLR0284 PROTEIN"/>
    <property type="match status" value="1"/>
</dbReference>